<dbReference type="Proteomes" id="UP000254326">
    <property type="component" value="Unassembled WGS sequence"/>
</dbReference>
<comment type="caution">
    <text evidence="2">The sequence shown here is derived from an EMBL/GenBank/DDBJ whole genome shotgun (WGS) entry which is preliminary data.</text>
</comment>
<dbReference type="Gene3D" id="2.40.128.100">
    <property type="entry name" value="OPCA outer membrane adhesin/invasin"/>
    <property type="match status" value="1"/>
</dbReference>
<accession>A0A370U8U2</accession>
<feature type="chain" id="PRO_5017076487" description="Outer membrane protein beta-barrel domain-containing protein" evidence="1">
    <location>
        <begin position="22"/>
        <end position="263"/>
    </location>
</feature>
<dbReference type="RefSeq" id="WP_115468196.1">
    <property type="nucleotide sequence ID" value="NZ_QKRA01000004.1"/>
</dbReference>
<dbReference type="EMBL" id="QKRA01000004">
    <property type="protein sequence ID" value="RDL44158.1"/>
    <property type="molecule type" value="Genomic_DNA"/>
</dbReference>
<feature type="signal peptide" evidence="1">
    <location>
        <begin position="1"/>
        <end position="21"/>
    </location>
</feature>
<protein>
    <recommendedName>
        <fullName evidence="4">Outer membrane protein beta-barrel domain-containing protein</fullName>
    </recommendedName>
</protein>
<sequence length="263" mass="29179">MKVIFPTVCAALAGLSTLASAQNVTELGFSYSSILYVEPDVMHEEGNLYGIQARFVNYSDIIAAIEVDYAFGYMDYDGSGTIENIPDSLFEARALFGPRLFQSSYSDLHAYVGIGQRYLSDDSSGMRSSTGAYGYSRQQYYWYIPIGINLRQSLGRGVSVSLRAEYDYFLMGRNFSGIDEVCGGDAGDFRQSSGEGFRVSANIAFPIARGGRSMIVEPYYRTWEIDDSETRLLSTPNCNGISAYYYEPHNTSDEAGVALRFVF</sequence>
<gene>
    <name evidence="2" type="ORF">DN730_11030</name>
</gene>
<evidence type="ECO:0000313" key="2">
    <source>
        <dbReference type="EMBL" id="RDL44158.1"/>
    </source>
</evidence>
<dbReference type="InterPro" id="IPR020080">
    <property type="entry name" value="OM_adhesin/peptidase_omptin"/>
</dbReference>
<dbReference type="AlphaFoldDB" id="A0A370U8U2"/>
<evidence type="ECO:0000313" key="3">
    <source>
        <dbReference type="Proteomes" id="UP000254326"/>
    </source>
</evidence>
<evidence type="ECO:0000256" key="1">
    <source>
        <dbReference type="SAM" id="SignalP"/>
    </source>
</evidence>
<keyword evidence="3" id="KW-1185">Reference proteome</keyword>
<name>A0A370U8U2_9GAMM</name>
<proteinExistence type="predicted"/>
<dbReference type="SUPFAM" id="SSF69917">
    <property type="entry name" value="OMPT-like"/>
    <property type="match status" value="1"/>
</dbReference>
<reference evidence="2 3" key="1">
    <citation type="submission" date="2018-06" db="EMBL/GenBank/DDBJ databases">
        <title>Marinomonas sp. YLB-05 draft genome sequence.</title>
        <authorList>
            <person name="Yu L."/>
            <person name="Tang X."/>
        </authorList>
    </citation>
    <scope>NUCLEOTIDE SEQUENCE [LARGE SCALE GENOMIC DNA]</scope>
    <source>
        <strain evidence="2 3">YLB-05</strain>
    </source>
</reference>
<dbReference type="OrthoDB" id="597531at2"/>
<organism evidence="2 3">
    <name type="scientific">Marinomonas piezotolerans</name>
    <dbReference type="NCBI Taxonomy" id="2213058"/>
    <lineage>
        <taxon>Bacteria</taxon>
        <taxon>Pseudomonadati</taxon>
        <taxon>Pseudomonadota</taxon>
        <taxon>Gammaproteobacteria</taxon>
        <taxon>Oceanospirillales</taxon>
        <taxon>Oceanospirillaceae</taxon>
        <taxon>Marinomonas</taxon>
    </lineage>
</organism>
<keyword evidence="1" id="KW-0732">Signal</keyword>
<dbReference type="GO" id="GO:0004190">
    <property type="term" value="F:aspartic-type endopeptidase activity"/>
    <property type="evidence" value="ECO:0007669"/>
    <property type="project" value="InterPro"/>
</dbReference>
<evidence type="ECO:0008006" key="4">
    <source>
        <dbReference type="Google" id="ProtNLM"/>
    </source>
</evidence>